<dbReference type="Proteomes" id="UP001139263">
    <property type="component" value="Unassembled WGS sequence"/>
</dbReference>
<evidence type="ECO:0000313" key="2">
    <source>
        <dbReference type="Proteomes" id="UP001139263"/>
    </source>
</evidence>
<reference evidence="1" key="1">
    <citation type="submission" date="2022-03" db="EMBL/GenBank/DDBJ databases">
        <title>Draft Genome Sequence of Firmicute Strain S0AB, a Heterotrophic Iron/Sulfur-Oxidizing Extreme Acidophile.</title>
        <authorList>
            <person name="Vergara E."/>
            <person name="Pakostova E."/>
            <person name="Johnson D.B."/>
            <person name="Holmes D.S."/>
        </authorList>
    </citation>
    <scope>NUCLEOTIDE SEQUENCE</scope>
    <source>
        <strain evidence="1">S0AB</strain>
    </source>
</reference>
<gene>
    <name evidence="1" type="ORF">MM817_00196</name>
</gene>
<accession>A0A9X2ACX6</accession>
<dbReference type="EMBL" id="JALBUF010000001">
    <property type="protein sequence ID" value="MCI0181946.1"/>
    <property type="molecule type" value="Genomic_DNA"/>
</dbReference>
<sequence>MVDEDWFLQNETAREWFDRVRILEREVSTLKAIIRTLKHQKIEYRIDQLHIESLEGILNIGISAYDEETQNEVLQELKHEKQSSEDESAN</sequence>
<keyword evidence="2" id="KW-1185">Reference proteome</keyword>
<name>A0A9X2ACX6_9BACL</name>
<organism evidence="1 2">
    <name type="scientific">Sulfoacidibacillus ferrooxidans</name>
    <dbReference type="NCBI Taxonomy" id="2005001"/>
    <lineage>
        <taxon>Bacteria</taxon>
        <taxon>Bacillati</taxon>
        <taxon>Bacillota</taxon>
        <taxon>Bacilli</taxon>
        <taxon>Bacillales</taxon>
        <taxon>Alicyclobacillaceae</taxon>
        <taxon>Sulfoacidibacillus</taxon>
    </lineage>
</organism>
<evidence type="ECO:0000313" key="1">
    <source>
        <dbReference type="EMBL" id="MCI0181946.1"/>
    </source>
</evidence>
<proteinExistence type="predicted"/>
<dbReference type="AlphaFoldDB" id="A0A9X2ACX6"/>
<dbReference type="Pfam" id="PF10737">
    <property type="entry name" value="GerPC"/>
    <property type="match status" value="1"/>
</dbReference>
<protein>
    <submittedName>
        <fullName evidence="1">Uncharacterized protein</fullName>
    </submittedName>
</protein>
<comment type="caution">
    <text evidence="1">The sequence shown here is derived from an EMBL/GenBank/DDBJ whole genome shotgun (WGS) entry which is preliminary data.</text>
</comment>
<dbReference type="InterPro" id="IPR019673">
    <property type="entry name" value="Spore_germination_GerPC"/>
</dbReference>